<protein>
    <submittedName>
        <fullName evidence="2">Uncharacterized protein</fullName>
    </submittedName>
</protein>
<evidence type="ECO:0000313" key="2">
    <source>
        <dbReference type="WBParaSite" id="JU765_v2.g19437.t1"/>
    </source>
</evidence>
<name>A0AC34QTW0_9BILA</name>
<accession>A0AC34QTW0</accession>
<proteinExistence type="predicted"/>
<evidence type="ECO:0000313" key="1">
    <source>
        <dbReference type="Proteomes" id="UP000887576"/>
    </source>
</evidence>
<sequence>MLKYLYYFLLSLNVVVGIFFSCCGCPPPFQAPCQSNFQSSQIKYPIQQPAEIVYVQVPKKPNIIAKPLPYDSFQPYYVRPQPPRNVYATPPPPKKDPCYMNSSGFKCCNSDLENAMHGAYSDLKNSPNFNDCNIESALAIADITHDDQMGNSTGEVISDKEKEAKIEKLNKELVNVEPTGKELHERRQRAISNVYDAVYIHDDEFFGFSQMNTSTKGVFLTHELTMGSFNPSLTRMKLKRDDNC</sequence>
<dbReference type="WBParaSite" id="JU765_v2.g19437.t1">
    <property type="protein sequence ID" value="JU765_v2.g19437.t1"/>
    <property type="gene ID" value="JU765_v2.g19437"/>
</dbReference>
<organism evidence="1 2">
    <name type="scientific">Panagrolaimus sp. JU765</name>
    <dbReference type="NCBI Taxonomy" id="591449"/>
    <lineage>
        <taxon>Eukaryota</taxon>
        <taxon>Metazoa</taxon>
        <taxon>Ecdysozoa</taxon>
        <taxon>Nematoda</taxon>
        <taxon>Chromadorea</taxon>
        <taxon>Rhabditida</taxon>
        <taxon>Tylenchina</taxon>
        <taxon>Panagrolaimomorpha</taxon>
        <taxon>Panagrolaimoidea</taxon>
        <taxon>Panagrolaimidae</taxon>
        <taxon>Panagrolaimus</taxon>
    </lineage>
</organism>
<reference evidence="2" key="1">
    <citation type="submission" date="2022-11" db="UniProtKB">
        <authorList>
            <consortium name="WormBaseParasite"/>
        </authorList>
    </citation>
    <scope>IDENTIFICATION</scope>
</reference>
<dbReference type="Proteomes" id="UP000887576">
    <property type="component" value="Unplaced"/>
</dbReference>